<dbReference type="GO" id="GO:0048813">
    <property type="term" value="P:dendrite morphogenesis"/>
    <property type="evidence" value="ECO:0007669"/>
    <property type="project" value="UniProtKB-ARBA"/>
</dbReference>
<feature type="compositionally biased region" description="Basic and acidic residues" evidence="12">
    <location>
        <begin position="621"/>
        <end position="632"/>
    </location>
</feature>
<keyword evidence="16" id="KW-1185">Reference proteome</keyword>
<comment type="subunit">
    <text evidence="2">Self-associates forming complexes of several hundred monomers.</text>
</comment>
<keyword evidence="13" id="KW-1133">Transmembrane helix</keyword>
<feature type="region of interest" description="Disordered" evidence="12">
    <location>
        <begin position="248"/>
        <end position="292"/>
    </location>
</feature>
<accession>A0A8S9XFZ5</accession>
<evidence type="ECO:0000256" key="12">
    <source>
        <dbReference type="SAM" id="MobiDB-lite"/>
    </source>
</evidence>
<dbReference type="EMBL" id="WIXP02000007">
    <property type="protein sequence ID" value="KAF6207893.1"/>
    <property type="molecule type" value="Genomic_DNA"/>
</dbReference>
<keyword evidence="7" id="KW-0805">Transcription regulation</keyword>
<gene>
    <name evidence="15" type="ORF">GE061_016342</name>
</gene>
<organism evidence="15 16">
    <name type="scientific">Apolygus lucorum</name>
    <name type="common">Small green plant bug</name>
    <name type="synonym">Lygocoris lucorum</name>
    <dbReference type="NCBI Taxonomy" id="248454"/>
    <lineage>
        <taxon>Eukaryota</taxon>
        <taxon>Metazoa</taxon>
        <taxon>Ecdysozoa</taxon>
        <taxon>Arthropoda</taxon>
        <taxon>Hexapoda</taxon>
        <taxon>Insecta</taxon>
        <taxon>Pterygota</taxon>
        <taxon>Neoptera</taxon>
        <taxon>Paraneoptera</taxon>
        <taxon>Hemiptera</taxon>
        <taxon>Heteroptera</taxon>
        <taxon>Panheteroptera</taxon>
        <taxon>Cimicomorpha</taxon>
        <taxon>Miridae</taxon>
        <taxon>Mirini</taxon>
        <taxon>Apolygus</taxon>
    </lineage>
</organism>
<dbReference type="CDD" id="cd18315">
    <property type="entry name" value="BTB_POZ_BAB-like"/>
    <property type="match status" value="1"/>
</dbReference>
<dbReference type="GO" id="GO:0005634">
    <property type="term" value="C:nucleus"/>
    <property type="evidence" value="ECO:0007669"/>
    <property type="project" value="UniProtKB-SubCell"/>
</dbReference>
<keyword evidence="13" id="KW-0472">Membrane</keyword>
<dbReference type="Pfam" id="PF13873">
    <property type="entry name" value="Myb_DNA-bind_5"/>
    <property type="match status" value="1"/>
</dbReference>
<dbReference type="InterPro" id="IPR000210">
    <property type="entry name" value="BTB/POZ_dom"/>
</dbReference>
<reference evidence="15" key="1">
    <citation type="journal article" date="2021" name="Mol. Ecol. Resour.">
        <title>Apolygus lucorum genome provides insights into omnivorousness and mesophyll feeding.</title>
        <authorList>
            <person name="Liu Y."/>
            <person name="Liu H."/>
            <person name="Wang H."/>
            <person name="Huang T."/>
            <person name="Liu B."/>
            <person name="Yang B."/>
            <person name="Yin L."/>
            <person name="Li B."/>
            <person name="Zhang Y."/>
            <person name="Zhang S."/>
            <person name="Jiang F."/>
            <person name="Zhang X."/>
            <person name="Ren Y."/>
            <person name="Wang B."/>
            <person name="Wang S."/>
            <person name="Lu Y."/>
            <person name="Wu K."/>
            <person name="Fan W."/>
            <person name="Wang G."/>
        </authorList>
    </citation>
    <scope>NUCLEOTIDE SEQUENCE</scope>
    <source>
        <strain evidence="15">12Hb</strain>
    </source>
</reference>
<evidence type="ECO:0000256" key="10">
    <source>
        <dbReference type="ARBA" id="ARBA00025466"/>
    </source>
</evidence>
<evidence type="ECO:0000259" key="14">
    <source>
        <dbReference type="PROSITE" id="PS50097"/>
    </source>
</evidence>
<evidence type="ECO:0000256" key="6">
    <source>
        <dbReference type="ARBA" id="ARBA00022902"/>
    </source>
</evidence>
<dbReference type="GO" id="GO:0008406">
    <property type="term" value="P:gonad development"/>
    <property type="evidence" value="ECO:0007669"/>
    <property type="project" value="UniProtKB-ARBA"/>
</dbReference>
<keyword evidence="13" id="KW-0812">Transmembrane</keyword>
<evidence type="ECO:0000313" key="16">
    <source>
        <dbReference type="Proteomes" id="UP000466442"/>
    </source>
</evidence>
<protein>
    <recommendedName>
        <fullName evidence="3">Regulatory protein zeste</fullName>
    </recommendedName>
</protein>
<dbReference type="OrthoDB" id="3066195at2759"/>
<evidence type="ECO:0000256" key="9">
    <source>
        <dbReference type="ARBA" id="ARBA00023242"/>
    </source>
</evidence>
<keyword evidence="6" id="KW-0524">Neurogenesis</keyword>
<dbReference type="Gene3D" id="3.30.710.10">
    <property type="entry name" value="Potassium Channel Kv1.1, Chain A"/>
    <property type="match status" value="1"/>
</dbReference>
<dbReference type="Pfam" id="PF00651">
    <property type="entry name" value="BTB"/>
    <property type="match status" value="1"/>
</dbReference>
<evidence type="ECO:0000313" key="15">
    <source>
        <dbReference type="EMBL" id="KAF6207893.1"/>
    </source>
</evidence>
<dbReference type="GO" id="GO:0045476">
    <property type="term" value="P:nurse cell apoptotic process"/>
    <property type="evidence" value="ECO:0007669"/>
    <property type="project" value="UniProtKB-ARBA"/>
</dbReference>
<keyword evidence="5" id="KW-0221">Differentiation</keyword>
<feature type="region of interest" description="Disordered" evidence="12">
    <location>
        <begin position="407"/>
        <end position="654"/>
    </location>
</feature>
<comment type="subcellular location">
    <subcellularLocation>
        <location evidence="1">Nucleus</location>
    </subcellularLocation>
</comment>
<dbReference type="InterPro" id="IPR011333">
    <property type="entry name" value="SKP1/BTB/POZ_sf"/>
</dbReference>
<feature type="compositionally biased region" description="Polar residues" evidence="12">
    <location>
        <begin position="552"/>
        <end position="564"/>
    </location>
</feature>
<evidence type="ECO:0000256" key="1">
    <source>
        <dbReference type="ARBA" id="ARBA00004123"/>
    </source>
</evidence>
<dbReference type="InterPro" id="IPR051095">
    <property type="entry name" value="Dros_DevTransReg"/>
</dbReference>
<name>A0A8S9XFZ5_APOLU</name>
<keyword evidence="4" id="KW-0217">Developmental protein</keyword>
<evidence type="ECO:0000256" key="5">
    <source>
        <dbReference type="ARBA" id="ARBA00022782"/>
    </source>
</evidence>
<evidence type="ECO:0000256" key="4">
    <source>
        <dbReference type="ARBA" id="ARBA00022473"/>
    </source>
</evidence>
<evidence type="ECO:0000256" key="8">
    <source>
        <dbReference type="ARBA" id="ARBA00023163"/>
    </source>
</evidence>
<sequence length="654" mass="71294">MSSILRYLALMSSIFSYLGTEFFIGLAFMSRFFRNVALINSSFQEFDFCSAFFWDLAPVNRIIREYALMSSILQVFGLINCIPVQPLHDEKTMECVPDLAFLQMAAASNSEMFNKMMWQTTAGAQASSGGTMKQRKTNFTSREVEALLKAVADRKNTVLFGVAGGIGWARAWHEVAQAVSAVEGIHRSESDVRKKWTYLKWEAKNTSKPGRDPTSRAVLDILTSRDREAAQAGNSLLEQLLVPGSCPGSPAPIPSKKSTATAGRISPQQKDVVSPQVVTHSQASPTSSTSSSAAPEVCLRWNSYHSNMQAVFPSLLNNEQFVDVTLACEGRSIKCHKVMLSACSSYLEELLSQNPCQHPIVFMRDLKFWELQALVEFMYSGEVNVTQDKLPSLLAAADALQIKGLAGPSSGTTSAHGEEDQQGEGDESAAQFSLSKRSRKRKSANPLPYIHQIQTPIGVKQTYTGNPYNKSQHQSSPPPLAQLPPRHCSPQPAVSQSSAAAVRMSPPPATHAAAARSTPTPPVSSHSLKFHGSPRRPLSPQVVTAPGIIGVTSRTESPSPQHQSAHAGPPHAYRPPAEDDDQQPLALCTNNEPLNLGIDSKEHGSGKPIERTLQMASIHGIPKEENGIRPMKEEDEDDDDEDEGDIDDSTNTYE</sequence>
<dbReference type="GO" id="GO:0007526">
    <property type="term" value="P:larval somatic muscle development"/>
    <property type="evidence" value="ECO:0007669"/>
    <property type="project" value="UniProtKB-ARBA"/>
</dbReference>
<evidence type="ECO:0000256" key="11">
    <source>
        <dbReference type="ARBA" id="ARBA00037382"/>
    </source>
</evidence>
<feature type="compositionally biased region" description="Basic and acidic residues" evidence="12">
    <location>
        <begin position="599"/>
        <end position="610"/>
    </location>
</feature>
<dbReference type="PANTHER" id="PTHR23110">
    <property type="entry name" value="BTB DOMAIN TRANSCRIPTION FACTOR"/>
    <property type="match status" value="1"/>
</dbReference>
<evidence type="ECO:0000256" key="13">
    <source>
        <dbReference type="SAM" id="Phobius"/>
    </source>
</evidence>
<proteinExistence type="predicted"/>
<dbReference type="GO" id="GO:0016199">
    <property type="term" value="P:axon midline choice point recognition"/>
    <property type="evidence" value="ECO:0007669"/>
    <property type="project" value="UniProtKB-ARBA"/>
</dbReference>
<feature type="compositionally biased region" description="Acidic residues" evidence="12">
    <location>
        <begin position="633"/>
        <end position="648"/>
    </location>
</feature>
<dbReference type="AlphaFoldDB" id="A0A8S9XFZ5"/>
<feature type="compositionally biased region" description="Polar residues" evidence="12">
    <location>
        <begin position="256"/>
        <end position="282"/>
    </location>
</feature>
<dbReference type="GO" id="GO:0035167">
    <property type="term" value="P:larval lymph gland hemopoiesis"/>
    <property type="evidence" value="ECO:0007669"/>
    <property type="project" value="UniProtKB-ARBA"/>
</dbReference>
<dbReference type="SMART" id="SM00225">
    <property type="entry name" value="BTB"/>
    <property type="match status" value="1"/>
</dbReference>
<dbReference type="GO" id="GO:0007464">
    <property type="term" value="P:R3/R4 cell fate commitment"/>
    <property type="evidence" value="ECO:0007669"/>
    <property type="project" value="UniProtKB-ARBA"/>
</dbReference>
<feature type="domain" description="BTB" evidence="14">
    <location>
        <begin position="322"/>
        <end position="387"/>
    </location>
</feature>
<dbReference type="SUPFAM" id="SSF54695">
    <property type="entry name" value="POZ domain"/>
    <property type="match status" value="1"/>
</dbReference>
<comment type="caution">
    <text evidence="15">The sequence shown here is derived from an EMBL/GenBank/DDBJ whole genome shotgun (WGS) entry which is preliminary data.</text>
</comment>
<keyword evidence="9" id="KW-0539">Nucleus</keyword>
<comment type="function">
    <text evidence="11">Putative transcription factor required for axon growth and guidance in the central and peripheral nervous systems. Repels CNS axons away from the midline by promoting the expression of the midline repellent sli and its receptor robo.</text>
</comment>
<feature type="compositionally biased region" description="Low complexity" evidence="12">
    <location>
        <begin position="483"/>
        <end position="502"/>
    </location>
</feature>
<feature type="transmembrane region" description="Helical" evidence="13">
    <location>
        <begin position="7"/>
        <end position="29"/>
    </location>
</feature>
<dbReference type="GO" id="GO:0006357">
    <property type="term" value="P:regulation of transcription by RNA polymerase II"/>
    <property type="evidence" value="ECO:0007669"/>
    <property type="project" value="TreeGrafter"/>
</dbReference>
<evidence type="ECO:0000256" key="7">
    <source>
        <dbReference type="ARBA" id="ARBA00023015"/>
    </source>
</evidence>
<evidence type="ECO:0000256" key="2">
    <source>
        <dbReference type="ARBA" id="ARBA00011764"/>
    </source>
</evidence>
<dbReference type="InterPro" id="IPR028002">
    <property type="entry name" value="Myb_DNA-bind_5"/>
</dbReference>
<dbReference type="Proteomes" id="UP000466442">
    <property type="component" value="Unassembled WGS sequence"/>
</dbReference>
<keyword evidence="8" id="KW-0804">Transcription</keyword>
<dbReference type="GO" id="GO:0045467">
    <property type="term" value="P:R7 cell development"/>
    <property type="evidence" value="ECO:0007669"/>
    <property type="project" value="UniProtKB-ARBA"/>
</dbReference>
<dbReference type="PANTHER" id="PTHR23110:SF111">
    <property type="entry name" value="LONGITUDINALS LACKING PROTEIN, ISOFORMS F_I_K_T"/>
    <property type="match status" value="1"/>
</dbReference>
<feature type="compositionally biased region" description="Polar residues" evidence="12">
    <location>
        <begin position="461"/>
        <end position="470"/>
    </location>
</feature>
<feature type="compositionally biased region" description="Low complexity" evidence="12">
    <location>
        <begin position="283"/>
        <end position="292"/>
    </location>
</feature>
<evidence type="ECO:0000256" key="3">
    <source>
        <dbReference type="ARBA" id="ARBA00016807"/>
    </source>
</evidence>
<dbReference type="PROSITE" id="PS50097">
    <property type="entry name" value="BTB"/>
    <property type="match status" value="1"/>
</dbReference>
<comment type="function">
    <text evidence="10">Involved in transvection phenomena (= synapsis-dependent gene expression), where the synaptic pairing of chromosomes carrying genes with which zeste interacts influences the expression of these genes. Zeste binds to DNA and stimulates transcription from a nearby promoter.</text>
</comment>